<dbReference type="EMBL" id="LAZR01047309">
    <property type="protein sequence ID" value="KKK94512.1"/>
    <property type="molecule type" value="Genomic_DNA"/>
</dbReference>
<reference evidence="2" key="1">
    <citation type="journal article" date="2015" name="Nature">
        <title>Complex archaea that bridge the gap between prokaryotes and eukaryotes.</title>
        <authorList>
            <person name="Spang A."/>
            <person name="Saw J.H."/>
            <person name="Jorgensen S.L."/>
            <person name="Zaremba-Niedzwiedzka K."/>
            <person name="Martijn J."/>
            <person name="Lind A.E."/>
            <person name="van Eijk R."/>
            <person name="Schleper C."/>
            <person name="Guy L."/>
            <person name="Ettema T.J."/>
        </authorList>
    </citation>
    <scope>NUCLEOTIDE SEQUENCE</scope>
</reference>
<sequence>MTELKEIYNHPFVQELIQQNEMMAEQLPEDGLQHLSLSKRNTISKSKITLIKNRLLFQEGDHNGLFYPGEELKSNLELWDNNDLFMAEHQDASGTWIGLTKNPHFVEEEQAIYGDLEVVDMNAANKLLYQIETKNGRMGISPTIDVDKQMLSGKLCAMGPYTLKSQSIVLDPAVKTTMFNSNSASGGAATMEPNNELQKLQSEELAKKKKEDEEKMKA</sequence>
<gene>
    <name evidence="2" type="ORF">LCGC14_2682090</name>
</gene>
<feature type="region of interest" description="Disordered" evidence="1">
    <location>
        <begin position="183"/>
        <end position="218"/>
    </location>
</feature>
<comment type="caution">
    <text evidence="2">The sequence shown here is derived from an EMBL/GenBank/DDBJ whole genome shotgun (WGS) entry which is preliminary data.</text>
</comment>
<organism evidence="2">
    <name type="scientific">marine sediment metagenome</name>
    <dbReference type="NCBI Taxonomy" id="412755"/>
    <lineage>
        <taxon>unclassified sequences</taxon>
        <taxon>metagenomes</taxon>
        <taxon>ecological metagenomes</taxon>
    </lineage>
</organism>
<evidence type="ECO:0000313" key="2">
    <source>
        <dbReference type="EMBL" id="KKK94512.1"/>
    </source>
</evidence>
<name>A0A0F8ZL35_9ZZZZ</name>
<accession>A0A0F8ZL35</accession>
<feature type="compositionally biased region" description="Basic and acidic residues" evidence="1">
    <location>
        <begin position="201"/>
        <end position="218"/>
    </location>
</feature>
<dbReference type="AlphaFoldDB" id="A0A0F8ZL35"/>
<proteinExistence type="predicted"/>
<feature type="non-terminal residue" evidence="2">
    <location>
        <position position="218"/>
    </location>
</feature>
<evidence type="ECO:0000256" key="1">
    <source>
        <dbReference type="SAM" id="MobiDB-lite"/>
    </source>
</evidence>
<protein>
    <submittedName>
        <fullName evidence="2">Uncharacterized protein</fullName>
    </submittedName>
</protein>